<gene>
    <name evidence="2" type="ORF">HT585_04405</name>
</gene>
<keyword evidence="1" id="KW-0732">Signal</keyword>
<dbReference type="RefSeq" id="WP_176351772.1">
    <property type="nucleotide sequence ID" value="NZ_JABWDU010000001.1"/>
</dbReference>
<dbReference type="EMBL" id="JABWDU010000001">
    <property type="protein sequence ID" value="NVD38085.1"/>
    <property type="molecule type" value="Genomic_DNA"/>
</dbReference>
<protein>
    <submittedName>
        <fullName evidence="2">Uncharacterized protein</fullName>
    </submittedName>
</protein>
<sequence>MLIRRAIAASAMVLASHGLAQAQSCEKNFKVSGVPLVTAISYKTWQEFAKLKPETALQRLAQGVAAEGFSGIKVDKSLGTVDAFQETTGSGRIQTLRVVARKRGAGTRVDAIFDIQAGQMTSKDIVRDGLCNIIRSATE</sequence>
<accession>A0A7Y6ULH1</accession>
<name>A0A7Y6ULH1_9HYPH</name>
<feature type="chain" id="PRO_5031492370" evidence="1">
    <location>
        <begin position="23"/>
        <end position="139"/>
    </location>
</feature>
<keyword evidence="3" id="KW-1185">Reference proteome</keyword>
<feature type="signal peptide" evidence="1">
    <location>
        <begin position="1"/>
        <end position="22"/>
    </location>
</feature>
<evidence type="ECO:0000313" key="3">
    <source>
        <dbReference type="Proteomes" id="UP000520198"/>
    </source>
</evidence>
<organism evidence="2 3">
    <name type="scientific">Ensifer oleiphilus</name>
    <dbReference type="NCBI Taxonomy" id="2742698"/>
    <lineage>
        <taxon>Bacteria</taxon>
        <taxon>Pseudomonadati</taxon>
        <taxon>Pseudomonadota</taxon>
        <taxon>Alphaproteobacteria</taxon>
        <taxon>Hyphomicrobiales</taxon>
        <taxon>Rhizobiaceae</taxon>
        <taxon>Sinorhizobium/Ensifer group</taxon>
        <taxon>Ensifer</taxon>
    </lineage>
</organism>
<comment type="caution">
    <text evidence="2">The sequence shown here is derived from an EMBL/GenBank/DDBJ whole genome shotgun (WGS) entry which is preliminary data.</text>
</comment>
<reference evidence="2 3" key="1">
    <citation type="submission" date="2020-06" db="EMBL/GenBank/DDBJ databases">
        <authorList>
            <person name="Grouzdev D.S."/>
        </authorList>
    </citation>
    <scope>NUCLEOTIDE SEQUENCE [LARGE SCALE GENOMIC DNA]</scope>
    <source>
        <strain evidence="2 3">HO-A22</strain>
    </source>
</reference>
<proteinExistence type="predicted"/>
<dbReference type="AlphaFoldDB" id="A0A7Y6ULH1"/>
<evidence type="ECO:0000256" key="1">
    <source>
        <dbReference type="SAM" id="SignalP"/>
    </source>
</evidence>
<evidence type="ECO:0000313" key="2">
    <source>
        <dbReference type="EMBL" id="NVD38085.1"/>
    </source>
</evidence>
<dbReference type="Proteomes" id="UP000520198">
    <property type="component" value="Unassembled WGS sequence"/>
</dbReference>